<feature type="non-terminal residue" evidence="1">
    <location>
        <position position="125"/>
    </location>
</feature>
<evidence type="ECO:0000313" key="1">
    <source>
        <dbReference type="EMBL" id="KAH9308823.1"/>
    </source>
</evidence>
<accession>A0AA38KMX3</accession>
<name>A0AA38KMX3_TAXCH</name>
<keyword evidence="2" id="KW-1185">Reference proteome</keyword>
<proteinExistence type="predicted"/>
<sequence>QHHIRSKKPLFHDHVFDPPPEQILRSNKTDKEINGEEILIEINNVIPSAHVTPSVLEKFKNQVNALKSIEDNVYFLLNTNSKTTNPTSITNLQEKVKLLSSQVILLEEKYNNQLAIHRAVLDLLQ</sequence>
<protein>
    <submittedName>
        <fullName evidence="1">Uncharacterized protein</fullName>
    </submittedName>
</protein>
<gene>
    <name evidence="1" type="ORF">KI387_036734</name>
</gene>
<comment type="caution">
    <text evidence="1">The sequence shown here is derived from an EMBL/GenBank/DDBJ whole genome shotgun (WGS) entry which is preliminary data.</text>
</comment>
<organism evidence="1 2">
    <name type="scientific">Taxus chinensis</name>
    <name type="common">Chinese yew</name>
    <name type="synonym">Taxus wallichiana var. chinensis</name>
    <dbReference type="NCBI Taxonomy" id="29808"/>
    <lineage>
        <taxon>Eukaryota</taxon>
        <taxon>Viridiplantae</taxon>
        <taxon>Streptophyta</taxon>
        <taxon>Embryophyta</taxon>
        <taxon>Tracheophyta</taxon>
        <taxon>Spermatophyta</taxon>
        <taxon>Pinopsida</taxon>
        <taxon>Pinidae</taxon>
        <taxon>Conifers II</taxon>
        <taxon>Cupressales</taxon>
        <taxon>Taxaceae</taxon>
        <taxon>Taxus</taxon>
    </lineage>
</organism>
<reference evidence="1 2" key="1">
    <citation type="journal article" date="2021" name="Nat. Plants">
        <title>The Taxus genome provides insights into paclitaxel biosynthesis.</title>
        <authorList>
            <person name="Xiong X."/>
            <person name="Gou J."/>
            <person name="Liao Q."/>
            <person name="Li Y."/>
            <person name="Zhou Q."/>
            <person name="Bi G."/>
            <person name="Li C."/>
            <person name="Du R."/>
            <person name="Wang X."/>
            <person name="Sun T."/>
            <person name="Guo L."/>
            <person name="Liang H."/>
            <person name="Lu P."/>
            <person name="Wu Y."/>
            <person name="Zhang Z."/>
            <person name="Ro D.K."/>
            <person name="Shang Y."/>
            <person name="Huang S."/>
            <person name="Yan J."/>
        </authorList>
    </citation>
    <scope>NUCLEOTIDE SEQUENCE [LARGE SCALE GENOMIC DNA]</scope>
    <source>
        <strain evidence="1">Ta-2019</strain>
    </source>
</reference>
<feature type="non-terminal residue" evidence="1">
    <location>
        <position position="1"/>
    </location>
</feature>
<dbReference type="EMBL" id="JAHRHJ020000007">
    <property type="protein sequence ID" value="KAH9308823.1"/>
    <property type="molecule type" value="Genomic_DNA"/>
</dbReference>
<dbReference type="Proteomes" id="UP000824469">
    <property type="component" value="Unassembled WGS sequence"/>
</dbReference>
<dbReference type="AlphaFoldDB" id="A0AA38KMX3"/>
<evidence type="ECO:0000313" key="2">
    <source>
        <dbReference type="Proteomes" id="UP000824469"/>
    </source>
</evidence>